<sequence length="72" mass="8408">MTDTAPEIAQLQERINELEGHVAHLELAQQEMSDQMAAQWDQIDRMTRTLELMHRKMTSLEPAHEVTKPPHY</sequence>
<dbReference type="RefSeq" id="WP_184263357.1">
    <property type="nucleotide sequence ID" value="NZ_JACIIX010000006.1"/>
</dbReference>
<name>A0A7W9ZHT0_NOVIT</name>
<dbReference type="Pfam" id="PF04102">
    <property type="entry name" value="SlyX"/>
    <property type="match status" value="1"/>
</dbReference>
<comment type="caution">
    <text evidence="2">The sequence shown here is derived from an EMBL/GenBank/DDBJ whole genome shotgun (WGS) entry which is preliminary data.</text>
</comment>
<dbReference type="EMBL" id="JACIIX010000006">
    <property type="protein sequence ID" value="MBB6210524.1"/>
    <property type="molecule type" value="Genomic_DNA"/>
</dbReference>
<dbReference type="Proteomes" id="UP000544872">
    <property type="component" value="Unassembled WGS sequence"/>
</dbReference>
<evidence type="ECO:0000256" key="1">
    <source>
        <dbReference type="SAM" id="Coils"/>
    </source>
</evidence>
<organism evidence="2 3">
    <name type="scientific">Novispirillum itersonii</name>
    <name type="common">Aquaspirillum itersonii</name>
    <dbReference type="NCBI Taxonomy" id="189"/>
    <lineage>
        <taxon>Bacteria</taxon>
        <taxon>Pseudomonadati</taxon>
        <taxon>Pseudomonadota</taxon>
        <taxon>Alphaproteobacteria</taxon>
        <taxon>Rhodospirillales</taxon>
        <taxon>Novispirillaceae</taxon>
        <taxon>Novispirillum</taxon>
    </lineage>
</organism>
<dbReference type="InterPro" id="IPR007236">
    <property type="entry name" value="SlyX"/>
</dbReference>
<evidence type="ECO:0000313" key="2">
    <source>
        <dbReference type="EMBL" id="MBB6210524.1"/>
    </source>
</evidence>
<dbReference type="AlphaFoldDB" id="A0A7W9ZHT0"/>
<proteinExistence type="predicted"/>
<keyword evidence="3" id="KW-1185">Reference proteome</keyword>
<dbReference type="Gene3D" id="1.20.5.300">
    <property type="match status" value="1"/>
</dbReference>
<evidence type="ECO:0000313" key="3">
    <source>
        <dbReference type="Proteomes" id="UP000544872"/>
    </source>
</evidence>
<gene>
    <name evidence="2" type="ORF">FHS48_001940</name>
</gene>
<accession>A0A7W9ZHT0</accession>
<protein>
    <submittedName>
        <fullName evidence="2">SlyX protein</fullName>
    </submittedName>
</protein>
<feature type="coiled-coil region" evidence="1">
    <location>
        <begin position="8"/>
        <end position="35"/>
    </location>
</feature>
<reference evidence="2 3" key="1">
    <citation type="submission" date="2020-08" db="EMBL/GenBank/DDBJ databases">
        <title>Genomic Encyclopedia of Type Strains, Phase IV (KMG-IV): sequencing the most valuable type-strain genomes for metagenomic binning, comparative biology and taxonomic classification.</title>
        <authorList>
            <person name="Goeker M."/>
        </authorList>
    </citation>
    <scope>NUCLEOTIDE SEQUENCE [LARGE SCALE GENOMIC DNA]</scope>
    <source>
        <strain evidence="2 3">DSM 11590</strain>
    </source>
</reference>
<keyword evidence="1" id="KW-0175">Coiled coil</keyword>